<dbReference type="Proteomes" id="UP000494203">
    <property type="component" value="Unassembled WGS sequence"/>
</dbReference>
<evidence type="ECO:0000313" key="2">
    <source>
        <dbReference type="Proteomes" id="UP000494203"/>
    </source>
</evidence>
<organism evidence="1 2">
    <name type="scientific">Achromobacter pulmonis</name>
    <dbReference type="NCBI Taxonomy" id="1389932"/>
    <lineage>
        <taxon>Bacteria</taxon>
        <taxon>Pseudomonadati</taxon>
        <taxon>Pseudomonadota</taxon>
        <taxon>Betaproteobacteria</taxon>
        <taxon>Burkholderiales</taxon>
        <taxon>Alcaligenaceae</taxon>
        <taxon>Achromobacter</taxon>
    </lineage>
</organism>
<dbReference type="EMBL" id="CADIKZ010000004">
    <property type="protein sequence ID" value="CAB3854588.1"/>
    <property type="molecule type" value="Genomic_DNA"/>
</dbReference>
<sequence>MLRVFTASGLALLLAGCAATHQSKVGQSTADASQGRLQEAIVNVDGQLQGDKANDVLLNLEKGELLRIASNYGESMSAFEIADGAVKEWEAQARGLTTEVATQVGATLLGDGIRDYEVQDYEKVMLTTLMAMNRLSQGDLDTARVDIKRTHEREALIAQVRAKQTEAAEAKAKENGAEVQSAELQGYPIETLNDPEVLGLKNGYQNALSHYLSGFVYEALNEPSLAAPGYRQAIQLRPGSAVLEAGLKGLDERRGQQRKNGLTDVLFVIESGNAPARESKKFMLPVPTPQGLVTVGMSYPVINALSDAPDVARIAVGDTMLETGLVADFNVMARRALKDDLPGMQARAAVRMLAKAGAQVVLNKEGGVLAGLLGNIAAAVIEPPADDRMWRTLPGRVYVARAFLRPGDYNVSLPGLTGTPHAISVSGRHMVVPLRTYASVTYFGVPGRFGELAVPKAPGKRRPAPKSVSLN</sequence>
<dbReference type="RefSeq" id="WP_175131543.1">
    <property type="nucleotide sequence ID" value="NZ_CADIJV010000002.1"/>
</dbReference>
<proteinExistence type="predicted"/>
<dbReference type="PROSITE" id="PS51257">
    <property type="entry name" value="PROKAR_LIPOPROTEIN"/>
    <property type="match status" value="1"/>
</dbReference>
<gene>
    <name evidence="1" type="ORF">LMG26788_01942</name>
</gene>
<accession>A0A6S7CL59</accession>
<keyword evidence="2" id="KW-1185">Reference proteome</keyword>
<evidence type="ECO:0008006" key="3">
    <source>
        <dbReference type="Google" id="ProtNLM"/>
    </source>
</evidence>
<protein>
    <recommendedName>
        <fullName evidence="3">Lipoprotein</fullName>
    </recommendedName>
</protein>
<dbReference type="AlphaFoldDB" id="A0A6S7CL59"/>
<reference evidence="1 2" key="1">
    <citation type="submission" date="2020-04" db="EMBL/GenBank/DDBJ databases">
        <authorList>
            <person name="De Canck E."/>
        </authorList>
    </citation>
    <scope>NUCLEOTIDE SEQUENCE [LARGE SCALE GENOMIC DNA]</scope>
    <source>
        <strain evidence="1 2">LMG 26788</strain>
    </source>
</reference>
<evidence type="ECO:0000313" key="1">
    <source>
        <dbReference type="EMBL" id="CAB3854588.1"/>
    </source>
</evidence>
<name>A0A6S7CL59_9BURK</name>